<dbReference type="STRING" id="561180.BIFGAL_03955"/>
<gene>
    <name evidence="2" type="ORF">BIFGAL_03955</name>
</gene>
<dbReference type="SUPFAM" id="SSF109604">
    <property type="entry name" value="HD-domain/PDEase-like"/>
    <property type="match status" value="1"/>
</dbReference>
<reference evidence="2 3" key="1">
    <citation type="submission" date="2009-11" db="EMBL/GenBank/DDBJ databases">
        <authorList>
            <person name="Weinstock G."/>
            <person name="Sodergren E."/>
            <person name="Clifton S."/>
            <person name="Fulton L."/>
            <person name="Fulton B."/>
            <person name="Courtney L."/>
            <person name="Fronick C."/>
            <person name="Harrison M."/>
            <person name="Strong C."/>
            <person name="Farmer C."/>
            <person name="Delahaunty K."/>
            <person name="Markovic C."/>
            <person name="Hall O."/>
            <person name="Minx P."/>
            <person name="Tomlinson C."/>
            <person name="Mitreva M."/>
            <person name="Nelson J."/>
            <person name="Hou S."/>
            <person name="Wollam A."/>
            <person name="Pepin K.H."/>
            <person name="Johnson M."/>
            <person name="Bhonagiri V."/>
            <person name="Nash W.E."/>
            <person name="Warren W."/>
            <person name="Chinwalla A."/>
            <person name="Mardis E.R."/>
            <person name="Wilson R.K."/>
        </authorList>
    </citation>
    <scope>NUCLEOTIDE SEQUENCE [LARGE SCALE GENOMIC DNA]</scope>
    <source>
        <strain evidence="2 3">DSM 20093</strain>
    </source>
</reference>
<accession>D1NVR3</accession>
<organism evidence="2 3">
    <name type="scientific">Bifidobacterium gallicum DSM 20093 = LMG 11596</name>
    <dbReference type="NCBI Taxonomy" id="561180"/>
    <lineage>
        <taxon>Bacteria</taxon>
        <taxon>Bacillati</taxon>
        <taxon>Actinomycetota</taxon>
        <taxon>Actinomycetes</taxon>
        <taxon>Bifidobacteriales</taxon>
        <taxon>Bifidobacteriaceae</taxon>
        <taxon>Bifidobacterium</taxon>
    </lineage>
</organism>
<dbReference type="InterPro" id="IPR006674">
    <property type="entry name" value="HD_domain"/>
</dbReference>
<evidence type="ECO:0000313" key="2">
    <source>
        <dbReference type="EMBL" id="EFA22914.1"/>
    </source>
</evidence>
<name>D1NVR3_9BIFI</name>
<comment type="caution">
    <text evidence="2">The sequence shown here is derived from an EMBL/GenBank/DDBJ whole genome shotgun (WGS) entry which is preliminary data.</text>
</comment>
<dbReference type="Proteomes" id="UP000003656">
    <property type="component" value="Unassembled WGS sequence"/>
</dbReference>
<evidence type="ECO:0000259" key="1">
    <source>
        <dbReference type="Pfam" id="PF01966"/>
    </source>
</evidence>
<dbReference type="CDD" id="cd00077">
    <property type="entry name" value="HDc"/>
    <property type="match status" value="1"/>
</dbReference>
<dbReference type="AlphaFoldDB" id="D1NVR3"/>
<dbReference type="Gene3D" id="1.10.3210.10">
    <property type="entry name" value="Hypothetical protein af1432"/>
    <property type="match status" value="1"/>
</dbReference>
<proteinExistence type="predicted"/>
<sequence>MVDMTDTIPTVADIERLHHELAPSEAAFDLVFTHCKIVADITARLIHRQNALFMRRCTLPNDAIERTGDYATLAGESMVEPREDEQKSTIIETDETQVFTVPATDGVTGGMVPPRYIDARMPVLGALLHDIGVYKLIVNDGTNGEPLQFDGPNYVQHGVIGYDLLRAAGFDESIAQYARNHTGVGLTMDEVERQHLPIPPADYVPMNLEQEVVMVADKYHSKSVPPRFLTAESYARKAARWGEDNKREWLELVRKYGEPDIAALAEQYGMQIK</sequence>
<dbReference type="eggNOG" id="COG2206">
    <property type="taxonomic scope" value="Bacteria"/>
</dbReference>
<evidence type="ECO:0000313" key="3">
    <source>
        <dbReference type="Proteomes" id="UP000003656"/>
    </source>
</evidence>
<dbReference type="Pfam" id="PF01966">
    <property type="entry name" value="HD"/>
    <property type="match status" value="1"/>
</dbReference>
<dbReference type="InterPro" id="IPR003607">
    <property type="entry name" value="HD/PDEase_dom"/>
</dbReference>
<protein>
    <submittedName>
        <fullName evidence="2">HDIG domain protein</fullName>
    </submittedName>
</protein>
<feature type="domain" description="HD" evidence="1">
    <location>
        <begin position="123"/>
        <end position="220"/>
    </location>
</feature>
<dbReference type="EMBL" id="ABXB03000003">
    <property type="protein sequence ID" value="EFA22914.1"/>
    <property type="molecule type" value="Genomic_DNA"/>
</dbReference>